<feature type="non-terminal residue" evidence="1">
    <location>
        <position position="245"/>
    </location>
</feature>
<accession>A0A383BM84</accession>
<dbReference type="AlphaFoldDB" id="A0A383BM84"/>
<protein>
    <submittedName>
        <fullName evidence="1">Uncharacterized protein</fullName>
    </submittedName>
</protein>
<gene>
    <name evidence="1" type="ORF">METZ01_LOCUS474170</name>
</gene>
<reference evidence="1" key="1">
    <citation type="submission" date="2018-05" db="EMBL/GenBank/DDBJ databases">
        <authorList>
            <person name="Lanie J.A."/>
            <person name="Ng W.-L."/>
            <person name="Kazmierczak K.M."/>
            <person name="Andrzejewski T.M."/>
            <person name="Davidsen T.M."/>
            <person name="Wayne K.J."/>
            <person name="Tettelin H."/>
            <person name="Glass J.I."/>
            <person name="Rusch D."/>
            <person name="Podicherti R."/>
            <person name="Tsui H.-C.T."/>
            <person name="Winkler M.E."/>
        </authorList>
    </citation>
    <scope>NUCLEOTIDE SEQUENCE</scope>
</reference>
<sequence length="245" mass="27145">GKEEGGSRLICLEDRTGEVRWIRDYSPVQSGPQKVFLFSSYQDEAVSILQFSRSGKSDLRIFDRETGVPLSETLLFSQGILSQSVDEAAGVLHVLQGLSGRNRQLRGISLRGKSVGKDLYLTTLSPNEIGSDLRGSQIYAKDPHLVLMVPSGVQRRKSGVYVFDLRKKRLSYTIPLPEDREWSKGSCEGVPIDSDGILYLYSETRATEPGNRTGFLGAYILGETPQLKWEAVAPTLPFSASARWT</sequence>
<organism evidence="1">
    <name type="scientific">marine metagenome</name>
    <dbReference type="NCBI Taxonomy" id="408172"/>
    <lineage>
        <taxon>unclassified sequences</taxon>
        <taxon>metagenomes</taxon>
        <taxon>ecological metagenomes</taxon>
    </lineage>
</organism>
<feature type="non-terminal residue" evidence="1">
    <location>
        <position position="1"/>
    </location>
</feature>
<evidence type="ECO:0000313" key="1">
    <source>
        <dbReference type="EMBL" id="SVE21316.1"/>
    </source>
</evidence>
<name>A0A383BM84_9ZZZZ</name>
<proteinExistence type="predicted"/>
<dbReference type="EMBL" id="UINC01201812">
    <property type="protein sequence ID" value="SVE21316.1"/>
    <property type="molecule type" value="Genomic_DNA"/>
</dbReference>